<evidence type="ECO:0000313" key="2">
    <source>
        <dbReference type="Proteomes" id="UP000784294"/>
    </source>
</evidence>
<evidence type="ECO:0000313" key="1">
    <source>
        <dbReference type="EMBL" id="VEL37077.1"/>
    </source>
</evidence>
<gene>
    <name evidence="1" type="ORF">PXEA_LOCUS30517</name>
</gene>
<protein>
    <submittedName>
        <fullName evidence="1">Uncharacterized protein</fullName>
    </submittedName>
</protein>
<name>A0A3S5CP90_9PLAT</name>
<comment type="caution">
    <text evidence="1">The sequence shown here is derived from an EMBL/GenBank/DDBJ whole genome shotgun (WGS) entry which is preliminary data.</text>
</comment>
<keyword evidence="2" id="KW-1185">Reference proteome</keyword>
<proteinExistence type="predicted"/>
<reference evidence="1" key="1">
    <citation type="submission" date="2018-11" db="EMBL/GenBank/DDBJ databases">
        <authorList>
            <consortium name="Pathogen Informatics"/>
        </authorList>
    </citation>
    <scope>NUCLEOTIDE SEQUENCE</scope>
</reference>
<sequence length="73" mass="8709">MQPDLKVLAFRVVDEWPFWGPVARLRRRLVRFLAHSGAMYSPARLLRNFPFDAFFEERALLLARLNRHEQLSI</sequence>
<dbReference type="AlphaFoldDB" id="A0A3S5CP90"/>
<accession>A0A3S5CP90</accession>
<dbReference type="EMBL" id="CAAALY010253941">
    <property type="protein sequence ID" value="VEL37077.1"/>
    <property type="molecule type" value="Genomic_DNA"/>
</dbReference>
<organism evidence="1 2">
    <name type="scientific">Protopolystoma xenopodis</name>
    <dbReference type="NCBI Taxonomy" id="117903"/>
    <lineage>
        <taxon>Eukaryota</taxon>
        <taxon>Metazoa</taxon>
        <taxon>Spiralia</taxon>
        <taxon>Lophotrochozoa</taxon>
        <taxon>Platyhelminthes</taxon>
        <taxon>Monogenea</taxon>
        <taxon>Polyopisthocotylea</taxon>
        <taxon>Polystomatidea</taxon>
        <taxon>Polystomatidae</taxon>
        <taxon>Protopolystoma</taxon>
    </lineage>
</organism>
<dbReference type="Proteomes" id="UP000784294">
    <property type="component" value="Unassembled WGS sequence"/>
</dbReference>